<organism evidence="1">
    <name type="scientific">Geladintestivirus 6</name>
    <dbReference type="NCBI Taxonomy" id="3233138"/>
    <lineage>
        <taxon>Viruses</taxon>
        <taxon>Duplodnaviria</taxon>
        <taxon>Heunggongvirae</taxon>
        <taxon>Uroviricota</taxon>
        <taxon>Caudoviricetes</taxon>
        <taxon>Crassvirales</taxon>
    </lineage>
</organism>
<name>A0AAU8MHK0_9CAUD</name>
<evidence type="ECO:0000313" key="1">
    <source>
        <dbReference type="EMBL" id="XCO00214.1"/>
    </source>
</evidence>
<protein>
    <submittedName>
        <fullName evidence="1">Resistance protein</fullName>
    </submittedName>
</protein>
<proteinExistence type="predicted"/>
<dbReference type="InterPro" id="IPR008840">
    <property type="entry name" value="Sipho_Gp157"/>
</dbReference>
<accession>A0AAU8MHK0</accession>
<sequence>MANIYNIQQDLLEIFDQIEANEGEITPELEEQLRISQNEFEDKIRSYACVIRQLECDLSAIKDEKYRLDAIKKSKEKTIERLKQVMVEAIQMFGDTSKTGTKFIDYGTGKVSLRKSESVELDDDKLKVFTNRFISYFNWLRYQNVFDQTEFDCKEITEYCNKAHGNNFDEDVILPDFTEDDMTKIQADLDFRISLKDMITTEEGRALMRAILNYNTTVSAKPVIDKKALKDEIKSTSVCPAFATLITKQSVTIK</sequence>
<reference evidence="1" key="1">
    <citation type="submission" date="2024-06" db="EMBL/GenBank/DDBJ databases">
        <title>Intestivirid acquisition increases across infancy in a wild primate population.</title>
        <authorList>
            <person name="Schneider-Creas I.A."/>
            <person name="Moya I.L."/>
            <person name="Chiou K.L."/>
            <person name="Baniel A."/>
            <person name="Azanaw Haile A."/>
            <person name="Kebede F."/>
            <person name="Abebe B."/>
            <person name="Snyder-Mackler N."/>
            <person name="Varsani A."/>
        </authorList>
    </citation>
    <scope>NUCLEOTIDE SEQUENCE</scope>
    <source>
        <strain evidence="1">Int_RNL_2018_1178_PEE</strain>
    </source>
</reference>
<dbReference type="EMBL" id="PP965496">
    <property type="protein sequence ID" value="XCO00214.1"/>
    <property type="molecule type" value="Genomic_DNA"/>
</dbReference>
<dbReference type="Pfam" id="PF05565">
    <property type="entry name" value="Sipho_Gp157"/>
    <property type="match status" value="1"/>
</dbReference>